<accession>A0A934QXT0</accession>
<protein>
    <submittedName>
        <fullName evidence="1">Uncharacterized protein</fullName>
    </submittedName>
</protein>
<dbReference type="RefSeq" id="WP_200349639.1">
    <property type="nucleotide sequence ID" value="NZ_BAABHZ010000010.1"/>
</dbReference>
<dbReference type="AlphaFoldDB" id="A0A934QXT0"/>
<dbReference type="Proteomes" id="UP000600139">
    <property type="component" value="Unassembled WGS sequence"/>
</dbReference>
<organism evidence="1 2">
    <name type="scientific">Luteolibacter yonseiensis</name>
    <dbReference type="NCBI Taxonomy" id="1144680"/>
    <lineage>
        <taxon>Bacteria</taxon>
        <taxon>Pseudomonadati</taxon>
        <taxon>Verrucomicrobiota</taxon>
        <taxon>Verrucomicrobiia</taxon>
        <taxon>Verrucomicrobiales</taxon>
        <taxon>Verrucomicrobiaceae</taxon>
        <taxon>Luteolibacter</taxon>
    </lineage>
</organism>
<reference evidence="1" key="1">
    <citation type="submission" date="2021-01" db="EMBL/GenBank/DDBJ databases">
        <title>Modified the classification status of verrucomicrobia.</title>
        <authorList>
            <person name="Feng X."/>
        </authorList>
    </citation>
    <scope>NUCLEOTIDE SEQUENCE</scope>
    <source>
        <strain evidence="1">JCM 18052</strain>
    </source>
</reference>
<evidence type="ECO:0000313" key="1">
    <source>
        <dbReference type="EMBL" id="MBK1814683.1"/>
    </source>
</evidence>
<dbReference type="EMBL" id="JAENIK010000004">
    <property type="protein sequence ID" value="MBK1814683.1"/>
    <property type="molecule type" value="Genomic_DNA"/>
</dbReference>
<keyword evidence="2" id="KW-1185">Reference proteome</keyword>
<comment type="caution">
    <text evidence="1">The sequence shown here is derived from an EMBL/GenBank/DDBJ whole genome shotgun (WGS) entry which is preliminary data.</text>
</comment>
<evidence type="ECO:0000313" key="2">
    <source>
        <dbReference type="Proteomes" id="UP000600139"/>
    </source>
</evidence>
<sequence>MDDKDVFCISCGEAIVVTLDMIDQIIECPVCRTRLRLDETDEDDSGENDIEWSPDVDASDATRVFGASGAGQEAEDAPIATDATATEPAAPPVIRSRFPLFGWAASAAIMALGWLLHLEYQRSTLLEERLTFVERKVIPMKRSLVGSTDALSQISDIQSYLDELDDAVSQMANSLRLQHASSLQNEYAIQSAQKNLLRQETELGRIALKLALVEQAAGDKSRSAKETFELSIRQRKEAEIAAKPIRQRIRELEDQKNTLFAQYRAGSIAKYPQGVVSKGRAARIMKDYEKKAAPLLEQIQGEIVKIREAIEAEEAKIEALFFFQ</sequence>
<gene>
    <name evidence="1" type="ORF">JIN84_03605</name>
</gene>
<name>A0A934QXT0_9BACT</name>
<proteinExistence type="predicted"/>